<keyword evidence="1" id="KW-0472">Membrane</keyword>
<evidence type="ECO:0000256" key="1">
    <source>
        <dbReference type="SAM" id="Phobius"/>
    </source>
</evidence>
<keyword evidence="1" id="KW-0812">Transmembrane</keyword>
<gene>
    <name evidence="2" type="ORF">E2N93_10995</name>
</gene>
<evidence type="ECO:0000313" key="3">
    <source>
        <dbReference type="Proteomes" id="UP001056693"/>
    </source>
</evidence>
<evidence type="ECO:0000313" key="2">
    <source>
        <dbReference type="EMBL" id="MCL3788504.1"/>
    </source>
</evidence>
<comment type="caution">
    <text evidence="2">The sequence shown here is derived from an EMBL/GenBank/DDBJ whole genome shotgun (WGS) entry which is preliminary data.</text>
</comment>
<protein>
    <recommendedName>
        <fullName evidence="4">DUF2812 domain-containing protein</fullName>
    </recommendedName>
</protein>
<sequence>MIYDKSITINTNLSLDNSKEKLKQLTFPYSKASKYKCDFIGRISDDSFDITLNLSGPREPIRTKVVGCFKSNNEGTIVYAKLKPSPVTLFFQIIYSCLCILFFIIFLLYNPSTILLPILMFCFGNLVMLIFIRSNFNTTENILQKAYCNKCEIRA</sequence>
<dbReference type="RefSeq" id="WP_022234295.1">
    <property type="nucleotide sequence ID" value="NZ_SNUZ01000017.1"/>
</dbReference>
<feature type="transmembrane region" description="Helical" evidence="1">
    <location>
        <begin position="114"/>
        <end position="132"/>
    </location>
</feature>
<evidence type="ECO:0008006" key="4">
    <source>
        <dbReference type="Google" id="ProtNLM"/>
    </source>
</evidence>
<accession>A0ABT0NJQ9</accession>
<proteinExistence type="predicted"/>
<reference evidence="2 3" key="1">
    <citation type="submission" date="2019-03" db="EMBL/GenBank/DDBJ databases">
        <authorList>
            <person name="Molinero N."/>
            <person name="Sanchez B."/>
            <person name="Walker A."/>
            <person name="Duncan S."/>
            <person name="Delgado S."/>
            <person name="Margolles A."/>
        </authorList>
    </citation>
    <scope>NUCLEOTIDE SEQUENCE [LARGE SCALE GENOMIC DNA]</scope>
    <source>
        <strain evidence="2 3">IPLA60002</strain>
    </source>
</reference>
<organism evidence="2 3">
    <name type="scientific">Ruminococcus bromii</name>
    <dbReference type="NCBI Taxonomy" id="40518"/>
    <lineage>
        <taxon>Bacteria</taxon>
        <taxon>Bacillati</taxon>
        <taxon>Bacillota</taxon>
        <taxon>Clostridia</taxon>
        <taxon>Eubacteriales</taxon>
        <taxon>Oscillospiraceae</taxon>
        <taxon>Ruminococcus</taxon>
    </lineage>
</organism>
<dbReference type="Proteomes" id="UP001056693">
    <property type="component" value="Unassembled WGS sequence"/>
</dbReference>
<feature type="transmembrane region" description="Helical" evidence="1">
    <location>
        <begin position="89"/>
        <end position="108"/>
    </location>
</feature>
<name>A0ABT0NJQ9_9FIRM</name>
<keyword evidence="1" id="KW-1133">Transmembrane helix</keyword>
<dbReference type="EMBL" id="SNUZ01000017">
    <property type="protein sequence ID" value="MCL3788504.1"/>
    <property type="molecule type" value="Genomic_DNA"/>
</dbReference>
<keyword evidence="3" id="KW-1185">Reference proteome</keyword>